<feature type="region of interest" description="Disordered" evidence="1">
    <location>
        <begin position="35"/>
        <end position="60"/>
    </location>
</feature>
<evidence type="ECO:0000256" key="1">
    <source>
        <dbReference type="SAM" id="MobiDB-lite"/>
    </source>
</evidence>
<accession>A0A9P9BY61</accession>
<dbReference type="AlphaFoldDB" id="A0A9P9BY61"/>
<name>A0A9P9BY61_9PEZI</name>
<dbReference type="EMBL" id="JAGTJQ010000002">
    <property type="protein sequence ID" value="KAH7037738.1"/>
    <property type="molecule type" value="Genomic_DNA"/>
</dbReference>
<evidence type="ECO:0000313" key="3">
    <source>
        <dbReference type="Proteomes" id="UP000756346"/>
    </source>
</evidence>
<protein>
    <submittedName>
        <fullName evidence="2">Uncharacterized protein</fullName>
    </submittedName>
</protein>
<dbReference type="GeneID" id="70192790"/>
<proteinExistence type="predicted"/>
<dbReference type="RefSeq" id="XP_046016859.1">
    <property type="nucleotide sequence ID" value="XM_046163244.1"/>
</dbReference>
<gene>
    <name evidence="2" type="ORF">B0I36DRAFT_70350</name>
</gene>
<comment type="caution">
    <text evidence="2">The sequence shown here is derived from an EMBL/GenBank/DDBJ whole genome shotgun (WGS) entry which is preliminary data.</text>
</comment>
<organism evidence="2 3">
    <name type="scientific">Microdochium trichocladiopsis</name>
    <dbReference type="NCBI Taxonomy" id="1682393"/>
    <lineage>
        <taxon>Eukaryota</taxon>
        <taxon>Fungi</taxon>
        <taxon>Dikarya</taxon>
        <taxon>Ascomycota</taxon>
        <taxon>Pezizomycotina</taxon>
        <taxon>Sordariomycetes</taxon>
        <taxon>Xylariomycetidae</taxon>
        <taxon>Xylariales</taxon>
        <taxon>Microdochiaceae</taxon>
        <taxon>Microdochium</taxon>
    </lineage>
</organism>
<dbReference type="Proteomes" id="UP000756346">
    <property type="component" value="Unassembled WGS sequence"/>
</dbReference>
<reference evidence="2" key="1">
    <citation type="journal article" date="2021" name="Nat. Commun.">
        <title>Genetic determinants of endophytism in the Arabidopsis root mycobiome.</title>
        <authorList>
            <person name="Mesny F."/>
            <person name="Miyauchi S."/>
            <person name="Thiergart T."/>
            <person name="Pickel B."/>
            <person name="Atanasova L."/>
            <person name="Karlsson M."/>
            <person name="Huettel B."/>
            <person name="Barry K.W."/>
            <person name="Haridas S."/>
            <person name="Chen C."/>
            <person name="Bauer D."/>
            <person name="Andreopoulos W."/>
            <person name="Pangilinan J."/>
            <person name="LaButti K."/>
            <person name="Riley R."/>
            <person name="Lipzen A."/>
            <person name="Clum A."/>
            <person name="Drula E."/>
            <person name="Henrissat B."/>
            <person name="Kohler A."/>
            <person name="Grigoriev I.V."/>
            <person name="Martin F.M."/>
            <person name="Hacquard S."/>
        </authorList>
    </citation>
    <scope>NUCLEOTIDE SEQUENCE</scope>
    <source>
        <strain evidence="2">MPI-CAGE-CH-0230</strain>
    </source>
</reference>
<evidence type="ECO:0000313" key="2">
    <source>
        <dbReference type="EMBL" id="KAH7037738.1"/>
    </source>
</evidence>
<sequence length="112" mass="12173">MRLAPGRCCMQQPGRSGDVVWWPSHAATAIVQLPEPNPGQRPWRMGAPAPSSLPTQTRATRTPRAAIVIHHRPSASHPSGSSSNSRRLTKITPIFSHRFRLPLVAVGALCRA</sequence>
<keyword evidence="3" id="KW-1185">Reference proteome</keyword>